<dbReference type="GO" id="GO:0005506">
    <property type="term" value="F:iron ion binding"/>
    <property type="evidence" value="ECO:0007669"/>
    <property type="project" value="InterPro"/>
</dbReference>
<dbReference type="EMBL" id="OU963869">
    <property type="protein sequence ID" value="CAH0394802.1"/>
    <property type="molecule type" value="Genomic_DNA"/>
</dbReference>
<dbReference type="InterPro" id="IPR017972">
    <property type="entry name" value="Cyt_P450_CS"/>
</dbReference>
<dbReference type="PRINTS" id="PR00385">
    <property type="entry name" value="P450"/>
</dbReference>
<evidence type="ECO:0000256" key="11">
    <source>
        <dbReference type="ARBA" id="ARBA00023033"/>
    </source>
</evidence>
<evidence type="ECO:0000256" key="7">
    <source>
        <dbReference type="ARBA" id="ARBA00022824"/>
    </source>
</evidence>
<evidence type="ECO:0000256" key="12">
    <source>
        <dbReference type="ARBA" id="ARBA00023136"/>
    </source>
</evidence>
<evidence type="ECO:0000313" key="17">
    <source>
        <dbReference type="Proteomes" id="UP001152759"/>
    </source>
</evidence>
<reference evidence="16" key="1">
    <citation type="submission" date="2021-12" db="EMBL/GenBank/DDBJ databases">
        <authorList>
            <person name="King R."/>
        </authorList>
    </citation>
    <scope>NUCLEOTIDE SEQUENCE</scope>
</reference>
<comment type="cofactor">
    <cofactor evidence="1 13">
        <name>heme</name>
        <dbReference type="ChEBI" id="CHEBI:30413"/>
    </cofactor>
</comment>
<dbReference type="SUPFAM" id="SSF48264">
    <property type="entry name" value="Cytochrome P450"/>
    <property type="match status" value="1"/>
</dbReference>
<sequence>MKTFIPSLILSVFSNATIENISTLRAVENMPDFHDWIHVTYSTQTSVGLMIIACLCIIGFTLKRFTYWRRHGVAQINPPFWQNFSRKEKPIALVYEAHYKALSNVPFGGFYEHGKPVLLVRDPALIQKMLTTYFSYFPDRRAFLNTEKDSCSSHLLNLTGERWRKIRKKIVPSFRTPSKLTDLKVKIKTGIEAFELYLNRACEGKGTLEVDFHDLMARLTTHIIGLTAASIPTDALMDGESSFRNIQELLCVPNWRMYWRDLFRHVCPPLNDVFNLKGHDKRIDLFFIQLVAQQEEARRTGGLAKDDFLQNLLDLKNADPSVSETIVVANFFFLFTAGFSTIAITLTYAFYEAVNNIEIWIKLRREVDSMQQDEKIDYEKLTYTTAVIQETLRKYSVFPSLQRQCSQDFEIPGTSVVIKKGVDVIIPIYAIHRDRMHWPDPDLFRPERFLERQPKSGTYLPFGDGSRMCPGYKYAFLELQMIMTFLIKNYDIVPCETTPLPKELRFLARGVLLHPENGIFMRIKRRRKI</sequence>
<name>A0A9P0AHP6_BEMTA</name>
<keyword evidence="12 15" id="KW-0472">Membrane</keyword>
<evidence type="ECO:0000256" key="4">
    <source>
        <dbReference type="ARBA" id="ARBA00010617"/>
    </source>
</evidence>
<evidence type="ECO:0000256" key="9">
    <source>
        <dbReference type="ARBA" id="ARBA00023002"/>
    </source>
</evidence>
<dbReference type="CDD" id="cd11056">
    <property type="entry name" value="CYP6-like"/>
    <property type="match status" value="1"/>
</dbReference>
<keyword evidence="6 13" id="KW-0479">Metal-binding</keyword>
<dbReference type="InterPro" id="IPR050476">
    <property type="entry name" value="Insect_CytP450_Detox"/>
</dbReference>
<evidence type="ECO:0000256" key="14">
    <source>
        <dbReference type="RuleBase" id="RU000461"/>
    </source>
</evidence>
<dbReference type="GO" id="GO:0020037">
    <property type="term" value="F:heme binding"/>
    <property type="evidence" value="ECO:0007669"/>
    <property type="project" value="InterPro"/>
</dbReference>
<evidence type="ECO:0000256" key="3">
    <source>
        <dbReference type="ARBA" id="ARBA00004406"/>
    </source>
</evidence>
<keyword evidence="15" id="KW-0812">Transmembrane</keyword>
<dbReference type="Pfam" id="PF00067">
    <property type="entry name" value="p450"/>
    <property type="match status" value="1"/>
</dbReference>
<dbReference type="GO" id="GO:0016705">
    <property type="term" value="F:oxidoreductase activity, acting on paired donors, with incorporation or reduction of molecular oxygen"/>
    <property type="evidence" value="ECO:0007669"/>
    <property type="project" value="InterPro"/>
</dbReference>
<dbReference type="PRINTS" id="PR00463">
    <property type="entry name" value="EP450I"/>
</dbReference>
<evidence type="ECO:0000256" key="13">
    <source>
        <dbReference type="PIRSR" id="PIRSR602401-1"/>
    </source>
</evidence>
<dbReference type="GO" id="GO:0004497">
    <property type="term" value="F:monooxygenase activity"/>
    <property type="evidence" value="ECO:0007669"/>
    <property type="project" value="UniProtKB-KW"/>
</dbReference>
<keyword evidence="7" id="KW-0256">Endoplasmic reticulum</keyword>
<gene>
    <name evidence="16" type="ORF">BEMITA_LOCUS13060</name>
</gene>
<evidence type="ECO:0000256" key="2">
    <source>
        <dbReference type="ARBA" id="ARBA00004174"/>
    </source>
</evidence>
<keyword evidence="9 14" id="KW-0560">Oxidoreductase</keyword>
<keyword evidence="11 14" id="KW-0503">Monooxygenase</keyword>
<dbReference type="PANTHER" id="PTHR24292">
    <property type="entry name" value="CYTOCHROME P450"/>
    <property type="match status" value="1"/>
</dbReference>
<dbReference type="PANTHER" id="PTHR24292:SF54">
    <property type="entry name" value="CYP9F3-RELATED"/>
    <property type="match status" value="1"/>
</dbReference>
<evidence type="ECO:0000256" key="6">
    <source>
        <dbReference type="ARBA" id="ARBA00022723"/>
    </source>
</evidence>
<evidence type="ECO:0000256" key="10">
    <source>
        <dbReference type="ARBA" id="ARBA00023004"/>
    </source>
</evidence>
<dbReference type="GO" id="GO:0005789">
    <property type="term" value="C:endoplasmic reticulum membrane"/>
    <property type="evidence" value="ECO:0007669"/>
    <property type="project" value="UniProtKB-SubCell"/>
</dbReference>
<evidence type="ECO:0000313" key="16">
    <source>
        <dbReference type="EMBL" id="CAH0394802.1"/>
    </source>
</evidence>
<dbReference type="Gene3D" id="1.10.630.10">
    <property type="entry name" value="Cytochrome P450"/>
    <property type="match status" value="1"/>
</dbReference>
<dbReference type="PROSITE" id="PS00086">
    <property type="entry name" value="CYTOCHROME_P450"/>
    <property type="match status" value="1"/>
</dbReference>
<evidence type="ECO:0000256" key="8">
    <source>
        <dbReference type="ARBA" id="ARBA00022848"/>
    </source>
</evidence>
<evidence type="ECO:0008006" key="18">
    <source>
        <dbReference type="Google" id="ProtNLM"/>
    </source>
</evidence>
<dbReference type="InterPro" id="IPR036396">
    <property type="entry name" value="Cyt_P450_sf"/>
</dbReference>
<proteinExistence type="inferred from homology"/>
<dbReference type="InterPro" id="IPR001128">
    <property type="entry name" value="Cyt_P450"/>
</dbReference>
<comment type="subcellular location">
    <subcellularLocation>
        <location evidence="3">Endoplasmic reticulum membrane</location>
        <topology evidence="3">Peripheral membrane protein</topology>
    </subcellularLocation>
    <subcellularLocation>
        <location evidence="2">Microsome membrane</location>
        <topology evidence="2">Peripheral membrane protein</topology>
    </subcellularLocation>
</comment>
<keyword evidence="5 13" id="KW-0349">Heme</keyword>
<protein>
    <recommendedName>
        <fullName evidence="18">Cytochrome P450</fullName>
    </recommendedName>
</protein>
<evidence type="ECO:0000256" key="1">
    <source>
        <dbReference type="ARBA" id="ARBA00001971"/>
    </source>
</evidence>
<keyword evidence="15" id="KW-1133">Transmembrane helix</keyword>
<keyword evidence="8" id="KW-0492">Microsome</keyword>
<keyword evidence="10 13" id="KW-0408">Iron</keyword>
<dbReference type="Proteomes" id="UP001152759">
    <property type="component" value="Chromosome 8"/>
</dbReference>
<feature type="transmembrane region" description="Helical" evidence="15">
    <location>
        <begin position="326"/>
        <end position="351"/>
    </location>
</feature>
<feature type="transmembrane region" description="Helical" evidence="15">
    <location>
        <begin position="42"/>
        <end position="62"/>
    </location>
</feature>
<feature type="binding site" description="axial binding residue" evidence="13">
    <location>
        <position position="469"/>
    </location>
    <ligand>
        <name>heme</name>
        <dbReference type="ChEBI" id="CHEBI:30413"/>
    </ligand>
    <ligandPart>
        <name>Fe</name>
        <dbReference type="ChEBI" id="CHEBI:18248"/>
    </ligandPart>
</feature>
<dbReference type="InterPro" id="IPR002401">
    <property type="entry name" value="Cyt_P450_E_grp-I"/>
</dbReference>
<keyword evidence="17" id="KW-1185">Reference proteome</keyword>
<organism evidence="16 17">
    <name type="scientific">Bemisia tabaci</name>
    <name type="common">Sweetpotato whitefly</name>
    <name type="synonym">Aleurodes tabaci</name>
    <dbReference type="NCBI Taxonomy" id="7038"/>
    <lineage>
        <taxon>Eukaryota</taxon>
        <taxon>Metazoa</taxon>
        <taxon>Ecdysozoa</taxon>
        <taxon>Arthropoda</taxon>
        <taxon>Hexapoda</taxon>
        <taxon>Insecta</taxon>
        <taxon>Pterygota</taxon>
        <taxon>Neoptera</taxon>
        <taxon>Paraneoptera</taxon>
        <taxon>Hemiptera</taxon>
        <taxon>Sternorrhyncha</taxon>
        <taxon>Aleyrodoidea</taxon>
        <taxon>Aleyrodidae</taxon>
        <taxon>Aleyrodinae</taxon>
        <taxon>Bemisia</taxon>
    </lineage>
</organism>
<evidence type="ECO:0000256" key="15">
    <source>
        <dbReference type="SAM" id="Phobius"/>
    </source>
</evidence>
<evidence type="ECO:0000256" key="5">
    <source>
        <dbReference type="ARBA" id="ARBA00022617"/>
    </source>
</evidence>
<comment type="similarity">
    <text evidence="4 14">Belongs to the cytochrome P450 family.</text>
</comment>
<accession>A0A9P0AHP6</accession>
<dbReference type="AlphaFoldDB" id="A0A9P0AHP6"/>